<dbReference type="AlphaFoldDB" id="A4ACV1"/>
<dbReference type="HOGENOM" id="CLU_125932_1_0_6"/>
<evidence type="ECO:0000256" key="1">
    <source>
        <dbReference type="SAM" id="MobiDB-lite"/>
    </source>
</evidence>
<gene>
    <name evidence="3" type="ORF">KT71_18791</name>
</gene>
<name>A4ACV1_9GAMM</name>
<reference evidence="3 4" key="2">
    <citation type="journal article" date="2009" name="PLoS ONE">
        <title>The photosynthetic apparatus and its regulation in the aerobic gammaproteobacterium Congregibacter litoralis gen. nov., sp. nov.</title>
        <authorList>
            <person name="Spring S."/>
            <person name="Lunsdorf H."/>
            <person name="Fuchs B.M."/>
            <person name="Tindall B.J."/>
        </authorList>
    </citation>
    <scope>NUCLEOTIDE SEQUENCE [LARGE SCALE GENOMIC DNA]</scope>
    <source>
        <strain evidence="3">KT71</strain>
    </source>
</reference>
<dbReference type="Proteomes" id="UP000019205">
    <property type="component" value="Chromosome"/>
</dbReference>
<organism evidence="3 4">
    <name type="scientific">Congregibacter litoralis KT71</name>
    <dbReference type="NCBI Taxonomy" id="314285"/>
    <lineage>
        <taxon>Bacteria</taxon>
        <taxon>Pseudomonadati</taxon>
        <taxon>Pseudomonadota</taxon>
        <taxon>Gammaproteobacteria</taxon>
        <taxon>Cellvibrionales</taxon>
        <taxon>Halieaceae</taxon>
        <taxon>Congregibacter</taxon>
    </lineage>
</organism>
<feature type="region of interest" description="Disordered" evidence="1">
    <location>
        <begin position="1"/>
        <end position="35"/>
    </location>
</feature>
<dbReference type="InterPro" id="IPR043736">
    <property type="entry name" value="DUF5681"/>
</dbReference>
<sequence>MSDKDYEVGFGKPPKHTQFKKGQSGNPKGRPKGIKNLNTDLEEELNQKIIITEGGISQEITKQRAMIKTLFVKAMKGDTRAAGVLINLTLGLENSRIANDAVEKLTPDDIAILDAFKQKVINDTIDSQENE</sequence>
<comment type="caution">
    <text evidence="3">The sequence shown here is derived from an EMBL/GenBank/DDBJ whole genome shotgun (WGS) entry which is preliminary data.</text>
</comment>
<dbReference type="EMBL" id="AAOA02000005">
    <property type="protein sequence ID" value="EAQ96142.1"/>
    <property type="molecule type" value="Genomic_DNA"/>
</dbReference>
<keyword evidence="4" id="KW-1185">Reference proteome</keyword>
<feature type="domain" description="DUF5681" evidence="2">
    <location>
        <begin position="15"/>
        <end position="89"/>
    </location>
</feature>
<dbReference type="Pfam" id="PF18932">
    <property type="entry name" value="DUF5681"/>
    <property type="match status" value="1"/>
</dbReference>
<protein>
    <recommendedName>
        <fullName evidence="2">DUF5681 domain-containing protein</fullName>
    </recommendedName>
</protein>
<evidence type="ECO:0000313" key="4">
    <source>
        <dbReference type="Proteomes" id="UP000019205"/>
    </source>
</evidence>
<reference evidence="3 4" key="1">
    <citation type="journal article" date="2007" name="Proc. Natl. Acad. Sci. U.S.A.">
        <title>Characterization of a marine gammaproteobacterium capable of aerobic anoxygenic photosynthesis.</title>
        <authorList>
            <person name="Fuchs B.M."/>
            <person name="Spring S."/>
            <person name="Teeling H."/>
            <person name="Quast C."/>
            <person name="Wulf J."/>
            <person name="Schattenhofer M."/>
            <person name="Yan S."/>
            <person name="Ferriera S."/>
            <person name="Johnson J."/>
            <person name="Glockner F.O."/>
            <person name="Amann R."/>
        </authorList>
    </citation>
    <scope>NUCLEOTIDE SEQUENCE [LARGE SCALE GENOMIC DNA]</scope>
    <source>
        <strain evidence="3">KT71</strain>
    </source>
</reference>
<dbReference type="STRING" id="314285.KT71_18791"/>
<dbReference type="eggNOG" id="ENOG50332VX">
    <property type="taxonomic scope" value="Bacteria"/>
</dbReference>
<evidence type="ECO:0000313" key="3">
    <source>
        <dbReference type="EMBL" id="EAQ96142.1"/>
    </source>
</evidence>
<accession>A4ACV1</accession>
<dbReference type="RefSeq" id="WP_008296199.1">
    <property type="nucleotide sequence ID" value="NZ_CM002299.1"/>
</dbReference>
<proteinExistence type="predicted"/>
<dbReference type="OrthoDB" id="2086138at2"/>
<evidence type="ECO:0000259" key="2">
    <source>
        <dbReference type="Pfam" id="PF18932"/>
    </source>
</evidence>